<keyword evidence="1" id="KW-0812">Transmembrane</keyword>
<comment type="caution">
    <text evidence="2">The sequence shown here is derived from an EMBL/GenBank/DDBJ whole genome shotgun (WGS) entry which is preliminary data.</text>
</comment>
<sequence length="772" mass="87525">MKFKINSYKKSILLFTVFVIIAMNVIPLINTNITKYSPSVVEDNTPEIAQIETVALKPDGDVENQWNEGVPTPHSIYLVDDPDDPDQDYVMESGDSDLYERYTFETADIGSSEITQIRVRIRAAYLGLGTPQVNLYFDGAYQGWKNLISDLNNAHDYIWTGLNGYQTDLDGLQVRFNSSLSGMVRTNIIWALEAYASYDPSISSGVVRPSDDGTTQWLPAVGYHWIRLDEDVIDPDAGDSSFIVAASYDNGDIDEFFMDNNVQFVREVTEIQVKTYGYFVGTHRPRVSIYWNGTWQSWKTVYLPGSLYPYPAPGIGWATNTWTLEGNQKDVDNLRVRYKANVQNVPYALNLINAFYCKILYEAVDISNFTEGFLYAQSSVSHIISPVGPESVESWIDDYAAITSVENPGDYLVIYTASYKVSPVSVFEGYGWVKLVTDEGVIGKTKRFHDCLNPEVDSGGYIWGSMIVADVLTLGSGGVKAEISFWAEWNEDLYIYDRSISAIPLENGYEYISSTNPRSWAYQDDTYQDDDIHLEDLTGEYFAIYTASFQVTDDVNIDPFGVHSNGWAFFAGSNSGDYSYTRRDWEFPASFAKIMRGTILIADKISLNNEDLLIKLELDQRDDEKITIMERSLILIPLVNNFTYESEDDQIFYPDLNQDIVFENINYHFFVMYTSNIVFTDLEGEPVYDQVIGNGWAAFNNGSDTIDYTTRHHNFKAGLTGGYGAGLTHTKYLIEIMDLHGQDLRVEYFFDPNDDEEFSLGQRSMIVIPFLP</sequence>
<feature type="transmembrane region" description="Helical" evidence="1">
    <location>
        <begin position="12"/>
        <end position="29"/>
    </location>
</feature>
<keyword evidence="1" id="KW-0472">Membrane</keyword>
<dbReference type="EMBL" id="LAZR01005916">
    <property type="protein sequence ID" value="KKM96160.1"/>
    <property type="molecule type" value="Genomic_DNA"/>
</dbReference>
<keyword evidence="1" id="KW-1133">Transmembrane helix</keyword>
<evidence type="ECO:0000256" key="1">
    <source>
        <dbReference type="SAM" id="Phobius"/>
    </source>
</evidence>
<accession>A0A0F9P523</accession>
<gene>
    <name evidence="2" type="ORF">LCGC14_1180950</name>
</gene>
<reference evidence="2" key="1">
    <citation type="journal article" date="2015" name="Nature">
        <title>Complex archaea that bridge the gap between prokaryotes and eukaryotes.</title>
        <authorList>
            <person name="Spang A."/>
            <person name="Saw J.H."/>
            <person name="Jorgensen S.L."/>
            <person name="Zaremba-Niedzwiedzka K."/>
            <person name="Martijn J."/>
            <person name="Lind A.E."/>
            <person name="van Eijk R."/>
            <person name="Schleper C."/>
            <person name="Guy L."/>
            <person name="Ettema T.J."/>
        </authorList>
    </citation>
    <scope>NUCLEOTIDE SEQUENCE</scope>
</reference>
<dbReference type="AlphaFoldDB" id="A0A0F9P523"/>
<proteinExistence type="predicted"/>
<evidence type="ECO:0000313" key="2">
    <source>
        <dbReference type="EMBL" id="KKM96160.1"/>
    </source>
</evidence>
<organism evidence="2">
    <name type="scientific">marine sediment metagenome</name>
    <dbReference type="NCBI Taxonomy" id="412755"/>
    <lineage>
        <taxon>unclassified sequences</taxon>
        <taxon>metagenomes</taxon>
        <taxon>ecological metagenomes</taxon>
    </lineage>
</organism>
<name>A0A0F9P523_9ZZZZ</name>
<protein>
    <submittedName>
        <fullName evidence="2">Uncharacterized protein</fullName>
    </submittedName>
</protein>